<feature type="transmembrane region" description="Helical" evidence="6">
    <location>
        <begin position="404"/>
        <end position="437"/>
    </location>
</feature>
<keyword evidence="4 6" id="KW-1133">Transmembrane helix</keyword>
<protein>
    <submittedName>
        <fullName evidence="7">Lipopolysaccharide biosynthesis protein</fullName>
    </submittedName>
</protein>
<feature type="transmembrane region" description="Helical" evidence="6">
    <location>
        <begin position="162"/>
        <end position="179"/>
    </location>
</feature>
<accession>A0ABV4AFM7</accession>
<keyword evidence="2" id="KW-1003">Cell membrane</keyword>
<feature type="transmembrane region" description="Helical" evidence="6">
    <location>
        <begin position="85"/>
        <end position="107"/>
    </location>
</feature>
<evidence type="ECO:0000313" key="8">
    <source>
        <dbReference type="Proteomes" id="UP001562065"/>
    </source>
</evidence>
<dbReference type="InterPro" id="IPR002528">
    <property type="entry name" value="MATE_fam"/>
</dbReference>
<feature type="transmembrane region" description="Helical" evidence="6">
    <location>
        <begin position="46"/>
        <end position="65"/>
    </location>
</feature>
<comment type="caution">
    <text evidence="7">The sequence shown here is derived from an EMBL/GenBank/DDBJ whole genome shotgun (WGS) entry which is preliminary data.</text>
</comment>
<feature type="transmembrane region" description="Helical" evidence="6">
    <location>
        <begin position="185"/>
        <end position="204"/>
    </location>
</feature>
<evidence type="ECO:0000256" key="5">
    <source>
        <dbReference type="ARBA" id="ARBA00023136"/>
    </source>
</evidence>
<feature type="transmembrane region" description="Helical" evidence="6">
    <location>
        <begin position="467"/>
        <end position="489"/>
    </location>
</feature>
<name>A0ABV4AFM7_9GAMM</name>
<dbReference type="EMBL" id="JBGCUO010000001">
    <property type="protein sequence ID" value="MEY1661644.1"/>
    <property type="molecule type" value="Genomic_DNA"/>
</dbReference>
<proteinExistence type="predicted"/>
<feature type="transmembrane region" description="Helical" evidence="6">
    <location>
        <begin position="373"/>
        <end position="392"/>
    </location>
</feature>
<feature type="transmembrane region" description="Helical" evidence="6">
    <location>
        <begin position="127"/>
        <end position="150"/>
    </location>
</feature>
<feature type="transmembrane region" description="Helical" evidence="6">
    <location>
        <begin position="12"/>
        <end position="34"/>
    </location>
</feature>
<dbReference type="InterPro" id="IPR050833">
    <property type="entry name" value="Poly_Biosynth_Transport"/>
</dbReference>
<organism evidence="7 8">
    <name type="scientific">Isoalcanivorax beigongshangi</name>
    <dbReference type="NCBI Taxonomy" id="3238810"/>
    <lineage>
        <taxon>Bacteria</taxon>
        <taxon>Pseudomonadati</taxon>
        <taxon>Pseudomonadota</taxon>
        <taxon>Gammaproteobacteria</taxon>
        <taxon>Oceanospirillales</taxon>
        <taxon>Alcanivoracaceae</taxon>
        <taxon>Isoalcanivorax</taxon>
    </lineage>
</organism>
<evidence type="ECO:0000256" key="6">
    <source>
        <dbReference type="SAM" id="Phobius"/>
    </source>
</evidence>
<feature type="transmembrane region" description="Helical" evidence="6">
    <location>
        <begin position="314"/>
        <end position="336"/>
    </location>
</feature>
<reference evidence="7 8" key="1">
    <citation type="submission" date="2024-07" db="EMBL/GenBank/DDBJ databases">
        <authorList>
            <person name="Ren Q."/>
        </authorList>
    </citation>
    <scope>NUCLEOTIDE SEQUENCE [LARGE SCALE GENOMIC DNA]</scope>
    <source>
        <strain evidence="7 8">REN37</strain>
    </source>
</reference>
<dbReference type="Pfam" id="PF01554">
    <property type="entry name" value="MatE"/>
    <property type="match status" value="1"/>
</dbReference>
<gene>
    <name evidence="7" type="ORF">AB5I84_05715</name>
</gene>
<dbReference type="Proteomes" id="UP001562065">
    <property type="component" value="Unassembled WGS sequence"/>
</dbReference>
<sequence length="514" mass="55987">MQGLSYAKNAAWNYGGILALTLTAIVAAPIYIHYMGDDGFGLFRLTIYSIISFAFLLELGAAAALKRIIGSSLNRGDFSEAKTAIFLGFTFFLALSLLSVLASTQASSALAKILSVDESKVNEFSRLVRIAGIYLGVLFMQTPLNALSTAIGRFDYIQLPQVSLRVLQLVFLPAMVAFNDHSAVAGGYATLAAAALSLMFSYYLPRRELHQIFSQGQFQFSGSIMKEFFSLSGYSLVIAILPAFLYYGADFAVARYHGATSVALFAIATIVATQVRTFVSGVLSPGFAYASKMAALGDIDGLGALIKKLLRYGVSAWVLFSFPLIFFAEPIISVWVGETYSSYWILTVIQLLGVVGVALYLSIYTVMNAMGRLRAIAVMSAGFVGAAAGALYLVGESGASTLEWIAACVAITLFIRGVACVLYVSNIFGAHIFLYLVKVFTKSLIVFVLTALLYQIVRLLLDDFHAAYLWIGFPIIAIFNLIFCCFCFLSRQELSMARRKLFLIGNRVLKRKLS</sequence>
<keyword evidence="5 6" id="KW-0472">Membrane</keyword>
<keyword evidence="3 6" id="KW-0812">Transmembrane</keyword>
<dbReference type="PANTHER" id="PTHR30250">
    <property type="entry name" value="PST FAMILY PREDICTED COLANIC ACID TRANSPORTER"/>
    <property type="match status" value="1"/>
</dbReference>
<feature type="transmembrane region" description="Helical" evidence="6">
    <location>
        <begin position="228"/>
        <end position="249"/>
    </location>
</feature>
<evidence type="ECO:0000256" key="2">
    <source>
        <dbReference type="ARBA" id="ARBA00022475"/>
    </source>
</evidence>
<evidence type="ECO:0000256" key="1">
    <source>
        <dbReference type="ARBA" id="ARBA00004651"/>
    </source>
</evidence>
<dbReference type="PANTHER" id="PTHR30250:SF26">
    <property type="entry name" value="PSMA PROTEIN"/>
    <property type="match status" value="1"/>
</dbReference>
<dbReference type="RefSeq" id="WP_369454894.1">
    <property type="nucleotide sequence ID" value="NZ_JBGCUO010000001.1"/>
</dbReference>
<keyword evidence="8" id="KW-1185">Reference proteome</keyword>
<comment type="subcellular location">
    <subcellularLocation>
        <location evidence="1">Cell membrane</location>
        <topology evidence="1">Multi-pass membrane protein</topology>
    </subcellularLocation>
</comment>
<feature type="transmembrane region" description="Helical" evidence="6">
    <location>
        <begin position="261"/>
        <end position="283"/>
    </location>
</feature>
<evidence type="ECO:0000313" key="7">
    <source>
        <dbReference type="EMBL" id="MEY1661644.1"/>
    </source>
</evidence>
<evidence type="ECO:0000256" key="4">
    <source>
        <dbReference type="ARBA" id="ARBA00022989"/>
    </source>
</evidence>
<feature type="transmembrane region" description="Helical" evidence="6">
    <location>
        <begin position="342"/>
        <end position="361"/>
    </location>
</feature>
<evidence type="ECO:0000256" key="3">
    <source>
        <dbReference type="ARBA" id="ARBA00022692"/>
    </source>
</evidence>